<evidence type="ECO:0000313" key="3">
    <source>
        <dbReference type="EMBL" id="MBI1620185.1"/>
    </source>
</evidence>
<dbReference type="EMBL" id="JADGMQ010000002">
    <property type="protein sequence ID" value="MBI1620185.1"/>
    <property type="molecule type" value="Genomic_DNA"/>
</dbReference>
<proteinExistence type="inferred from homology"/>
<protein>
    <submittedName>
        <fullName evidence="3">MucR family transcriptional regulator</fullName>
    </submittedName>
</protein>
<gene>
    <name evidence="3" type="ORF">IOD40_05850</name>
</gene>
<dbReference type="Gene3D" id="1.10.10.1550">
    <property type="entry name" value="ROS/MUCR transcriptional regulator protein"/>
    <property type="match status" value="1"/>
</dbReference>
<dbReference type="RefSeq" id="WP_198475235.1">
    <property type="nucleotide sequence ID" value="NZ_JADGMQ010000002.1"/>
</dbReference>
<evidence type="ECO:0000256" key="1">
    <source>
        <dbReference type="ARBA" id="ARBA00007031"/>
    </source>
</evidence>
<reference evidence="3 4" key="1">
    <citation type="submission" date="2020-10" db="EMBL/GenBank/DDBJ databases">
        <title>Aquamicrobium zhengzhouensis sp. nov., a exopolysaccharide producing bacterium isolated from farmland soil.</title>
        <authorList>
            <person name="Wang X."/>
        </authorList>
    </citation>
    <scope>NUCLEOTIDE SEQUENCE [LARGE SCALE GENOMIC DNA]</scope>
    <source>
        <strain evidence="4">cd-1</strain>
    </source>
</reference>
<feature type="region of interest" description="Disordered" evidence="2">
    <location>
        <begin position="129"/>
        <end position="150"/>
    </location>
</feature>
<evidence type="ECO:0000256" key="2">
    <source>
        <dbReference type="SAM" id="MobiDB-lite"/>
    </source>
</evidence>
<accession>A0ABS0SC27</accession>
<sequence length="150" mass="16960">MGSEKDREEESLSMILTAEIVSAYVSANTIPHDSIGKFILNVRSALTQSNNSVQEIDCALQEPAVSPKKSVHQDFLICLEDGKKFKSLKRHLMTHHGMTPEEYRTKWNLPIDYPMVAPTYSERRTQLALEHGLGHTPKSRSKDSPKKRKA</sequence>
<comment type="caution">
    <text evidence="3">The sequence shown here is derived from an EMBL/GenBank/DDBJ whole genome shotgun (WGS) entry which is preliminary data.</text>
</comment>
<dbReference type="Proteomes" id="UP000601789">
    <property type="component" value="Unassembled WGS sequence"/>
</dbReference>
<evidence type="ECO:0000313" key="4">
    <source>
        <dbReference type="Proteomes" id="UP000601789"/>
    </source>
</evidence>
<organism evidence="3 4">
    <name type="scientific">Aquamicrobium zhengzhouense</name>
    <dbReference type="NCBI Taxonomy" id="2781738"/>
    <lineage>
        <taxon>Bacteria</taxon>
        <taxon>Pseudomonadati</taxon>
        <taxon>Pseudomonadota</taxon>
        <taxon>Alphaproteobacteria</taxon>
        <taxon>Hyphomicrobiales</taxon>
        <taxon>Phyllobacteriaceae</taxon>
        <taxon>Aquamicrobium</taxon>
    </lineage>
</organism>
<dbReference type="InterPro" id="IPR041920">
    <property type="entry name" value="ROS/MUCR_sf"/>
</dbReference>
<comment type="similarity">
    <text evidence="1">Belongs to the ros/MucR family.</text>
</comment>
<keyword evidence="4" id="KW-1185">Reference proteome</keyword>
<name>A0ABS0SC27_9HYPH</name>
<dbReference type="Pfam" id="PF05443">
    <property type="entry name" value="ROS_MUCR"/>
    <property type="match status" value="1"/>
</dbReference>
<dbReference type="InterPro" id="IPR008807">
    <property type="entry name" value="ROS_MUCR"/>
</dbReference>